<name>A0AA38FAB1_TAXCH</name>
<dbReference type="OMA" id="MCIIREM"/>
<evidence type="ECO:0000313" key="3">
    <source>
        <dbReference type="Proteomes" id="UP000824469"/>
    </source>
</evidence>
<protein>
    <recommendedName>
        <fullName evidence="1">Aminotransferase-like plant mobile domain-containing protein</fullName>
    </recommendedName>
</protein>
<keyword evidence="3" id="KW-1185">Reference proteome</keyword>
<dbReference type="Pfam" id="PF10536">
    <property type="entry name" value="PMD"/>
    <property type="match status" value="1"/>
</dbReference>
<feature type="non-terminal residue" evidence="2">
    <location>
        <position position="1"/>
    </location>
</feature>
<gene>
    <name evidence="2" type="ORF">KI387_040335</name>
</gene>
<evidence type="ECO:0000259" key="1">
    <source>
        <dbReference type="Pfam" id="PF10536"/>
    </source>
</evidence>
<dbReference type="PANTHER" id="PTHR46033">
    <property type="entry name" value="PROTEIN MAIN-LIKE 2"/>
    <property type="match status" value="1"/>
</dbReference>
<dbReference type="AlphaFoldDB" id="A0AA38FAB1"/>
<accession>A0AA38FAB1</accession>
<organism evidence="2 3">
    <name type="scientific">Taxus chinensis</name>
    <name type="common">Chinese yew</name>
    <name type="synonym">Taxus wallichiana var. chinensis</name>
    <dbReference type="NCBI Taxonomy" id="29808"/>
    <lineage>
        <taxon>Eukaryota</taxon>
        <taxon>Viridiplantae</taxon>
        <taxon>Streptophyta</taxon>
        <taxon>Embryophyta</taxon>
        <taxon>Tracheophyta</taxon>
        <taxon>Spermatophyta</taxon>
        <taxon>Pinopsida</taxon>
        <taxon>Pinidae</taxon>
        <taxon>Conifers II</taxon>
        <taxon>Cupressales</taxon>
        <taxon>Taxaceae</taxon>
        <taxon>Taxus</taxon>
    </lineage>
</organism>
<dbReference type="Proteomes" id="UP000824469">
    <property type="component" value="Unassembled WGS sequence"/>
</dbReference>
<sequence>ALIERWNPEKNTFYLPTGEMTVTLEDVFQILRLPITGRPVYQAGPNVARAAITAVFGPAARDLTQRGLTFTYGIMFAAHPEATRLAVVLMIVVGYYALPRVDGGRFPKSLMCIIREMIEGSVTFAWAPTYLAELYRGLWACRRNHRTTLDCAYLLHCWAYEHI</sequence>
<dbReference type="PANTHER" id="PTHR46033:SF8">
    <property type="entry name" value="PROTEIN MAINTENANCE OF MERISTEMS-LIKE"/>
    <property type="match status" value="1"/>
</dbReference>
<evidence type="ECO:0000313" key="2">
    <source>
        <dbReference type="EMBL" id="KAH9294461.1"/>
    </source>
</evidence>
<dbReference type="InterPro" id="IPR044824">
    <property type="entry name" value="MAIN-like"/>
</dbReference>
<dbReference type="GO" id="GO:0010073">
    <property type="term" value="P:meristem maintenance"/>
    <property type="evidence" value="ECO:0007669"/>
    <property type="project" value="InterPro"/>
</dbReference>
<dbReference type="EMBL" id="JAHRHJ020000104">
    <property type="protein sequence ID" value="KAH9294461.1"/>
    <property type="molecule type" value="Genomic_DNA"/>
</dbReference>
<feature type="domain" description="Aminotransferase-like plant mobile" evidence="1">
    <location>
        <begin position="1"/>
        <end position="163"/>
    </location>
</feature>
<proteinExistence type="predicted"/>
<feature type="non-terminal residue" evidence="2">
    <location>
        <position position="163"/>
    </location>
</feature>
<reference evidence="2 3" key="1">
    <citation type="journal article" date="2021" name="Nat. Plants">
        <title>The Taxus genome provides insights into paclitaxel biosynthesis.</title>
        <authorList>
            <person name="Xiong X."/>
            <person name="Gou J."/>
            <person name="Liao Q."/>
            <person name="Li Y."/>
            <person name="Zhou Q."/>
            <person name="Bi G."/>
            <person name="Li C."/>
            <person name="Du R."/>
            <person name="Wang X."/>
            <person name="Sun T."/>
            <person name="Guo L."/>
            <person name="Liang H."/>
            <person name="Lu P."/>
            <person name="Wu Y."/>
            <person name="Zhang Z."/>
            <person name="Ro D.K."/>
            <person name="Shang Y."/>
            <person name="Huang S."/>
            <person name="Yan J."/>
        </authorList>
    </citation>
    <scope>NUCLEOTIDE SEQUENCE [LARGE SCALE GENOMIC DNA]</scope>
    <source>
        <strain evidence="2">Ta-2019</strain>
    </source>
</reference>
<comment type="caution">
    <text evidence="2">The sequence shown here is derived from an EMBL/GenBank/DDBJ whole genome shotgun (WGS) entry which is preliminary data.</text>
</comment>
<dbReference type="InterPro" id="IPR019557">
    <property type="entry name" value="AminoTfrase-like_pln_mobile"/>
</dbReference>